<dbReference type="Proteomes" id="UP000023152">
    <property type="component" value="Unassembled WGS sequence"/>
</dbReference>
<organism evidence="3 4">
    <name type="scientific">Reticulomyxa filosa</name>
    <dbReference type="NCBI Taxonomy" id="46433"/>
    <lineage>
        <taxon>Eukaryota</taxon>
        <taxon>Sar</taxon>
        <taxon>Rhizaria</taxon>
        <taxon>Retaria</taxon>
        <taxon>Foraminifera</taxon>
        <taxon>Monothalamids</taxon>
        <taxon>Reticulomyxidae</taxon>
        <taxon>Reticulomyxa</taxon>
    </lineage>
</organism>
<reference evidence="3 4" key="1">
    <citation type="journal article" date="2013" name="Curr. Biol.">
        <title>The Genome of the Foraminiferan Reticulomyxa filosa.</title>
        <authorList>
            <person name="Glockner G."/>
            <person name="Hulsmann N."/>
            <person name="Schleicher M."/>
            <person name="Noegel A.A."/>
            <person name="Eichinger L."/>
            <person name="Gallinger C."/>
            <person name="Pawlowski J."/>
            <person name="Sierra R."/>
            <person name="Euteneuer U."/>
            <person name="Pillet L."/>
            <person name="Moustafa A."/>
            <person name="Platzer M."/>
            <person name="Groth M."/>
            <person name="Szafranski K."/>
            <person name="Schliwa M."/>
        </authorList>
    </citation>
    <scope>NUCLEOTIDE SEQUENCE [LARGE SCALE GENOMIC DNA]</scope>
</reference>
<dbReference type="GO" id="GO:0005869">
    <property type="term" value="C:dynactin complex"/>
    <property type="evidence" value="ECO:0007669"/>
    <property type="project" value="InterPro"/>
</dbReference>
<name>X6MIB5_RETFI</name>
<evidence type="ECO:0000256" key="2">
    <source>
        <dbReference type="ARBA" id="ARBA00022490"/>
    </source>
</evidence>
<dbReference type="GO" id="GO:0005737">
    <property type="term" value="C:cytoplasm"/>
    <property type="evidence" value="ECO:0007669"/>
    <property type="project" value="UniProtKB-SubCell"/>
</dbReference>
<dbReference type="AlphaFoldDB" id="X6MIB5"/>
<evidence type="ECO:0000256" key="1">
    <source>
        <dbReference type="ARBA" id="ARBA00004496"/>
    </source>
</evidence>
<keyword evidence="2" id="KW-0963">Cytoplasm</keyword>
<keyword evidence="4" id="KW-1185">Reference proteome</keyword>
<evidence type="ECO:0000313" key="4">
    <source>
        <dbReference type="Proteomes" id="UP000023152"/>
    </source>
</evidence>
<gene>
    <name evidence="3" type="ORF">RFI_23744</name>
</gene>
<dbReference type="InterPro" id="IPR028133">
    <property type="entry name" value="Dynamitin"/>
</dbReference>
<comment type="caution">
    <text evidence="3">The sequence shown here is derived from an EMBL/GenBank/DDBJ whole genome shotgun (WGS) entry which is preliminary data.</text>
</comment>
<proteinExistence type="predicted"/>
<dbReference type="Pfam" id="PF04912">
    <property type="entry name" value="Dynamitin"/>
    <property type="match status" value="1"/>
</dbReference>
<sequence length="257" mass="29812">MTSSEQLAKPIRLSDGTEIFETVQTKQLYTVGGFAVHQKPYRRKIPQTEEEIQSIKEEEVDINHSKRQFAGGKARSVVAQLSEISRNSYEAQRHPLFYDGSTKIKTYKDEIPYEKYGRLRMELHRFTQDLQDYVKESSNEAEKQTVTLLTQSLKELARNLENFRNETKYQPFFEKTFSYQLESVKTAQLQKLVSKVSGLKQSLSVSHKSNEGESKQQDQVVVQLHRSEKPTLALGTIDYQFITYEERIAKLEKLVGF</sequence>
<dbReference type="EMBL" id="ASPP01020493">
    <property type="protein sequence ID" value="ETO13624.1"/>
    <property type="molecule type" value="Genomic_DNA"/>
</dbReference>
<feature type="non-terminal residue" evidence="3">
    <location>
        <position position="257"/>
    </location>
</feature>
<accession>X6MIB5</accession>
<evidence type="ECO:0000313" key="3">
    <source>
        <dbReference type="EMBL" id="ETO13624.1"/>
    </source>
</evidence>
<dbReference type="GO" id="GO:0007017">
    <property type="term" value="P:microtubule-based process"/>
    <property type="evidence" value="ECO:0007669"/>
    <property type="project" value="InterPro"/>
</dbReference>
<comment type="subcellular location">
    <subcellularLocation>
        <location evidence="1">Cytoplasm</location>
    </subcellularLocation>
</comment>
<protein>
    <submittedName>
        <fullName evidence="3">Uncharacterized protein</fullName>
    </submittedName>
</protein>